<evidence type="ECO:0000256" key="10">
    <source>
        <dbReference type="ARBA" id="ARBA00047639"/>
    </source>
</evidence>
<evidence type="ECO:0000259" key="11">
    <source>
        <dbReference type="Pfam" id="PF03129"/>
    </source>
</evidence>
<accession>W7AWM1</accession>
<evidence type="ECO:0000256" key="5">
    <source>
        <dbReference type="ARBA" id="ARBA00022741"/>
    </source>
</evidence>
<dbReference type="EC" id="6.1.1.21" evidence="2"/>
<dbReference type="InterPro" id="IPR045864">
    <property type="entry name" value="aa-tRNA-synth_II/BPL/LPL"/>
</dbReference>
<gene>
    <name evidence="13" type="primary">hisS</name>
    <name evidence="13" type="ORF">MAQA_11361</name>
</gene>
<keyword evidence="7" id="KW-0648">Protein biosynthesis</keyword>
<evidence type="ECO:0000256" key="6">
    <source>
        <dbReference type="ARBA" id="ARBA00022840"/>
    </source>
</evidence>
<dbReference type="AlphaFoldDB" id="W7AWM1"/>
<keyword evidence="14" id="KW-1185">Reference proteome</keyword>
<dbReference type="Pfam" id="PF13393">
    <property type="entry name" value="tRNA-synt_His"/>
    <property type="match status" value="1"/>
</dbReference>
<comment type="catalytic activity">
    <reaction evidence="10">
        <text>tRNA(His) + L-histidine + ATP = L-histidyl-tRNA(His) + AMP + diphosphate + H(+)</text>
        <dbReference type="Rhea" id="RHEA:17313"/>
        <dbReference type="Rhea" id="RHEA-COMP:9665"/>
        <dbReference type="Rhea" id="RHEA-COMP:9689"/>
        <dbReference type="ChEBI" id="CHEBI:15378"/>
        <dbReference type="ChEBI" id="CHEBI:30616"/>
        <dbReference type="ChEBI" id="CHEBI:33019"/>
        <dbReference type="ChEBI" id="CHEBI:57595"/>
        <dbReference type="ChEBI" id="CHEBI:78442"/>
        <dbReference type="ChEBI" id="CHEBI:78527"/>
        <dbReference type="ChEBI" id="CHEBI:456215"/>
        <dbReference type="EC" id="6.1.1.21"/>
    </reaction>
</comment>
<proteinExistence type="inferred from homology"/>
<dbReference type="InterPro" id="IPR004516">
    <property type="entry name" value="HisRS/HisZ"/>
</dbReference>
<dbReference type="GO" id="GO:0005737">
    <property type="term" value="C:cytoplasm"/>
    <property type="evidence" value="ECO:0007669"/>
    <property type="project" value="InterPro"/>
</dbReference>
<evidence type="ECO:0000256" key="1">
    <source>
        <dbReference type="ARBA" id="ARBA00008226"/>
    </source>
</evidence>
<evidence type="ECO:0000256" key="9">
    <source>
        <dbReference type="ARBA" id="ARBA00030619"/>
    </source>
</evidence>
<dbReference type="GO" id="GO:0006427">
    <property type="term" value="P:histidyl-tRNA aminoacylation"/>
    <property type="evidence" value="ECO:0007669"/>
    <property type="project" value="TreeGrafter"/>
</dbReference>
<dbReference type="PATRIC" id="fig|1265818.5.peg.2281"/>
<evidence type="ECO:0000313" key="14">
    <source>
        <dbReference type="Proteomes" id="UP000019246"/>
    </source>
</evidence>
<name>W7AWM1_9LIST</name>
<keyword evidence="3" id="KW-0963">Cytoplasm</keyword>
<dbReference type="STRING" id="1265818.MAQA_11361"/>
<dbReference type="Gene3D" id="3.40.50.800">
    <property type="entry name" value="Anticodon-binding domain"/>
    <property type="match status" value="1"/>
</dbReference>
<keyword evidence="5" id="KW-0547">Nucleotide-binding</keyword>
<dbReference type="Proteomes" id="UP000019246">
    <property type="component" value="Unassembled WGS sequence"/>
</dbReference>
<evidence type="ECO:0000313" key="13">
    <source>
        <dbReference type="EMBL" id="EUJ17620.1"/>
    </source>
</evidence>
<dbReference type="GO" id="GO:0140096">
    <property type="term" value="F:catalytic activity, acting on a protein"/>
    <property type="evidence" value="ECO:0007669"/>
    <property type="project" value="UniProtKB-ARBA"/>
</dbReference>
<evidence type="ECO:0000256" key="7">
    <source>
        <dbReference type="ARBA" id="ARBA00022917"/>
    </source>
</evidence>
<dbReference type="InterPro" id="IPR041715">
    <property type="entry name" value="HisRS-like_core"/>
</dbReference>
<dbReference type="SUPFAM" id="SSF52954">
    <property type="entry name" value="Class II aaRS ABD-related"/>
    <property type="match status" value="1"/>
</dbReference>
<dbReference type="GO" id="GO:0016740">
    <property type="term" value="F:transferase activity"/>
    <property type="evidence" value="ECO:0007669"/>
    <property type="project" value="UniProtKB-ARBA"/>
</dbReference>
<dbReference type="PANTHER" id="PTHR43707:SF1">
    <property type="entry name" value="HISTIDINE--TRNA LIGASE, MITOCHONDRIAL-RELATED"/>
    <property type="match status" value="1"/>
</dbReference>
<keyword evidence="8" id="KW-0030">Aminoacyl-tRNA synthetase</keyword>
<dbReference type="InterPro" id="IPR004154">
    <property type="entry name" value="Anticodon-bd"/>
</dbReference>
<evidence type="ECO:0000256" key="4">
    <source>
        <dbReference type="ARBA" id="ARBA00022598"/>
    </source>
</evidence>
<dbReference type="Pfam" id="PF03129">
    <property type="entry name" value="HGTP_anticodon"/>
    <property type="match status" value="1"/>
</dbReference>
<evidence type="ECO:0000256" key="8">
    <source>
        <dbReference type="ARBA" id="ARBA00023146"/>
    </source>
</evidence>
<keyword evidence="4 13" id="KW-0436">Ligase</keyword>
<comment type="similarity">
    <text evidence="1">Belongs to the class-II aminoacyl-tRNA synthetase family.</text>
</comment>
<evidence type="ECO:0000256" key="2">
    <source>
        <dbReference type="ARBA" id="ARBA00012815"/>
    </source>
</evidence>
<dbReference type="InterPro" id="IPR036621">
    <property type="entry name" value="Anticodon-bd_dom_sf"/>
</dbReference>
<keyword evidence="6" id="KW-0067">ATP-binding</keyword>
<comment type="caution">
    <text evidence="13">The sequence shown here is derived from an EMBL/GenBank/DDBJ whole genome shotgun (WGS) entry which is preliminary data.</text>
</comment>
<reference evidence="13 14" key="1">
    <citation type="journal article" date="2014" name="Int. J. Syst. Evol. Microbiol.">
        <title>Listeria floridensis sp. nov., Listeria aquatica sp. nov., Listeria cornellensis sp. nov., Listeria riparia sp. nov. and Listeria grandensis sp. nov., from agricultural and natural environments.</title>
        <authorList>
            <person name="den Bakker H.C."/>
            <person name="Warchocki S."/>
            <person name="Wright E.M."/>
            <person name="Allred A.F."/>
            <person name="Ahlstrom C."/>
            <person name="Manuel C.S."/>
            <person name="Stasiewicz M.J."/>
            <person name="Burrell A."/>
            <person name="Roof S."/>
            <person name="Strawn L."/>
            <person name="Fortes E.D."/>
            <person name="Nightingale K.K."/>
            <person name="Kephart D."/>
            <person name="Wiedmann M."/>
        </authorList>
    </citation>
    <scope>NUCLEOTIDE SEQUENCE [LARGE SCALE GENOMIC DNA]</scope>
    <source>
        <strain evidence="13 14">FSL S10-1188</strain>
    </source>
</reference>
<dbReference type="InterPro" id="IPR033656">
    <property type="entry name" value="HisRS_anticodon"/>
</dbReference>
<dbReference type="Gene3D" id="3.30.930.10">
    <property type="entry name" value="Bira Bifunctional Protein, Domain 2"/>
    <property type="match status" value="1"/>
</dbReference>
<evidence type="ECO:0000259" key="12">
    <source>
        <dbReference type="Pfam" id="PF13393"/>
    </source>
</evidence>
<protein>
    <recommendedName>
        <fullName evidence="2">histidine--tRNA ligase</fullName>
        <ecNumber evidence="2">6.1.1.21</ecNumber>
    </recommendedName>
    <alternativeName>
        <fullName evidence="9">Histidyl-tRNA synthetase</fullName>
    </alternativeName>
</protein>
<feature type="domain" description="Anticodon-binding" evidence="11">
    <location>
        <begin position="115"/>
        <end position="203"/>
    </location>
</feature>
<dbReference type="GO" id="GO:0005524">
    <property type="term" value="F:ATP binding"/>
    <property type="evidence" value="ECO:0007669"/>
    <property type="project" value="UniProtKB-KW"/>
</dbReference>
<feature type="domain" description="Class II Histidinyl-tRNA synthetase (HisRS)-like catalytic core" evidence="12">
    <location>
        <begin position="20"/>
        <end position="96"/>
    </location>
</feature>
<dbReference type="GO" id="GO:0004821">
    <property type="term" value="F:histidine-tRNA ligase activity"/>
    <property type="evidence" value="ECO:0007669"/>
    <property type="project" value="UniProtKB-EC"/>
</dbReference>
<dbReference type="EMBL" id="AOCG01000012">
    <property type="protein sequence ID" value="EUJ17620.1"/>
    <property type="molecule type" value="Genomic_DNA"/>
</dbReference>
<dbReference type="PANTHER" id="PTHR43707">
    <property type="entry name" value="HISTIDYL-TRNA SYNTHETASE"/>
    <property type="match status" value="1"/>
</dbReference>
<sequence>MKSAPSILDFLNEESEEYFSKVKEFLDTIGISYTVDPTLVRGLDYYNHTTFEIMSDEEGFGAKTTLCGGGRYHGLVQEFDGPDTPGIGFGMGVERVLLALQKAQVEIPESNPLICYVISAQEEADEKVVQLVSTLRNHDISAEKDYQKRKLKAQLKDADRKKARYTVIIGEDEIRTGEYSLKNMATGEQFLVTETELITTLEEQAEGDK</sequence>
<organism evidence="13 14">
    <name type="scientific">Listeria aquatica FSL S10-1188</name>
    <dbReference type="NCBI Taxonomy" id="1265818"/>
    <lineage>
        <taxon>Bacteria</taxon>
        <taxon>Bacillati</taxon>
        <taxon>Bacillota</taxon>
        <taxon>Bacilli</taxon>
        <taxon>Bacillales</taxon>
        <taxon>Listeriaceae</taxon>
        <taxon>Listeria</taxon>
    </lineage>
</organism>
<evidence type="ECO:0000256" key="3">
    <source>
        <dbReference type="ARBA" id="ARBA00022490"/>
    </source>
</evidence>
<dbReference type="CDD" id="cd00859">
    <property type="entry name" value="HisRS_anticodon"/>
    <property type="match status" value="1"/>
</dbReference>
<dbReference type="SUPFAM" id="SSF55681">
    <property type="entry name" value="Class II aaRS and biotin synthetases"/>
    <property type="match status" value="1"/>
</dbReference>